<evidence type="ECO:0000256" key="13">
    <source>
        <dbReference type="ARBA" id="ARBA00023224"/>
    </source>
</evidence>
<dbReference type="PANTHER" id="PTHR24240">
    <property type="entry name" value="OPSIN"/>
    <property type="match status" value="1"/>
</dbReference>
<feature type="transmembrane region" description="Helical" evidence="17">
    <location>
        <begin position="37"/>
        <end position="60"/>
    </location>
</feature>
<dbReference type="SUPFAM" id="SSF81321">
    <property type="entry name" value="Family A G protein-coupled receptor-like"/>
    <property type="match status" value="1"/>
</dbReference>
<dbReference type="OMA" id="MHWNDSS"/>
<evidence type="ECO:0000313" key="19">
    <source>
        <dbReference type="EMBL" id="GCC26492.1"/>
    </source>
</evidence>
<evidence type="ECO:0000256" key="10">
    <source>
        <dbReference type="ARBA" id="ARBA00023157"/>
    </source>
</evidence>
<dbReference type="PROSITE" id="PS00238">
    <property type="entry name" value="OPSIN"/>
    <property type="match status" value="1"/>
</dbReference>
<evidence type="ECO:0000256" key="14">
    <source>
        <dbReference type="ARBA" id="ARBA00057549"/>
    </source>
</evidence>
<feature type="transmembrane region" description="Helical" evidence="17">
    <location>
        <begin position="286"/>
        <end position="306"/>
    </location>
</feature>
<evidence type="ECO:0000256" key="8">
    <source>
        <dbReference type="ARBA" id="ARBA00023040"/>
    </source>
</evidence>
<comment type="subcellular location">
    <subcellularLocation>
        <location evidence="1">Membrane</location>
        <topology evidence="1">Multi-pass membrane protein</topology>
    </subcellularLocation>
</comment>
<feature type="transmembrane region" description="Helical" evidence="17">
    <location>
        <begin position="195"/>
        <end position="219"/>
    </location>
</feature>
<keyword evidence="4 16" id="KW-0812">Transmembrane</keyword>
<evidence type="ECO:0000256" key="17">
    <source>
        <dbReference type="SAM" id="Phobius"/>
    </source>
</evidence>
<comment type="caution">
    <text evidence="19">The sequence shown here is derived from an EMBL/GenBank/DDBJ whole genome shotgun (WGS) entry which is preliminary data.</text>
</comment>
<dbReference type="PROSITE" id="PS50262">
    <property type="entry name" value="G_PROTEIN_RECEP_F1_2"/>
    <property type="match status" value="1"/>
</dbReference>
<gene>
    <name evidence="19" type="ORF">chiPu_2000056</name>
</gene>
<comment type="function">
    <text evidence="14">May play a role in rpe physiology either by detecting light directly or by monitoring the concentration of retinoids or other photoreceptor-derived compounds.</text>
</comment>
<dbReference type="PRINTS" id="PR00237">
    <property type="entry name" value="GPCRRHODOPSN"/>
</dbReference>
<feature type="transmembrane region" description="Helical" evidence="17">
    <location>
        <begin position="150"/>
        <end position="175"/>
    </location>
</feature>
<evidence type="ECO:0000256" key="15">
    <source>
        <dbReference type="ARBA" id="ARBA00072887"/>
    </source>
</evidence>
<dbReference type="GO" id="GO:0007601">
    <property type="term" value="P:visual perception"/>
    <property type="evidence" value="ECO:0007669"/>
    <property type="project" value="InterPro"/>
</dbReference>
<feature type="transmembrane region" description="Helical" evidence="17">
    <location>
        <begin position="72"/>
        <end position="90"/>
    </location>
</feature>
<evidence type="ECO:0000256" key="12">
    <source>
        <dbReference type="ARBA" id="ARBA00023180"/>
    </source>
</evidence>
<dbReference type="Pfam" id="PF00001">
    <property type="entry name" value="7tm_1"/>
    <property type="match status" value="1"/>
</dbReference>
<keyword evidence="6 17" id="KW-1133">Transmembrane helix</keyword>
<dbReference type="Gene3D" id="1.20.1070.10">
    <property type="entry name" value="Rhodopsin 7-helix transmembrane proteins"/>
    <property type="match status" value="1"/>
</dbReference>
<evidence type="ECO:0000259" key="18">
    <source>
        <dbReference type="PROSITE" id="PS50262"/>
    </source>
</evidence>
<organism evidence="19 20">
    <name type="scientific">Chiloscyllium punctatum</name>
    <name type="common">Brownbanded bambooshark</name>
    <name type="synonym">Hemiscyllium punctatum</name>
    <dbReference type="NCBI Taxonomy" id="137246"/>
    <lineage>
        <taxon>Eukaryota</taxon>
        <taxon>Metazoa</taxon>
        <taxon>Chordata</taxon>
        <taxon>Craniata</taxon>
        <taxon>Vertebrata</taxon>
        <taxon>Chondrichthyes</taxon>
        <taxon>Elasmobranchii</taxon>
        <taxon>Galeomorphii</taxon>
        <taxon>Galeoidea</taxon>
        <taxon>Orectolobiformes</taxon>
        <taxon>Hemiscylliidae</taxon>
        <taxon>Chiloscyllium</taxon>
    </lineage>
</organism>
<name>A0A401S7W5_CHIPU</name>
<evidence type="ECO:0000256" key="6">
    <source>
        <dbReference type="ARBA" id="ARBA00022989"/>
    </source>
</evidence>
<dbReference type="CDD" id="cd15073">
    <property type="entry name" value="7tmA_Peropsin"/>
    <property type="match status" value="1"/>
</dbReference>
<keyword evidence="8 16" id="KW-0297">G-protein coupled receptor</keyword>
<dbReference type="PRINTS" id="PR01244">
    <property type="entry name" value="PEROPSIN"/>
</dbReference>
<evidence type="ECO:0000256" key="9">
    <source>
        <dbReference type="ARBA" id="ARBA00023136"/>
    </source>
</evidence>
<feature type="domain" description="G-protein coupled receptors family 1 profile" evidence="18">
    <location>
        <begin position="51"/>
        <end position="303"/>
    </location>
</feature>
<keyword evidence="11 16" id="KW-0675">Receptor</keyword>
<accession>A0A401S7W5</accession>
<dbReference type="InterPro" id="IPR017452">
    <property type="entry name" value="GPCR_Rhodpsn_7TM"/>
</dbReference>
<proteinExistence type="inferred from homology"/>
<evidence type="ECO:0000256" key="2">
    <source>
        <dbReference type="ARBA" id="ARBA00022543"/>
    </source>
</evidence>
<comment type="similarity">
    <text evidence="16">Belongs to the G-protein coupled receptor 1 family.</text>
</comment>
<keyword evidence="9 17" id="KW-0472">Membrane</keyword>
<evidence type="ECO:0000256" key="5">
    <source>
        <dbReference type="ARBA" id="ARBA00022925"/>
    </source>
</evidence>
<reference evidence="19 20" key="1">
    <citation type="journal article" date="2018" name="Nat. Ecol. Evol.">
        <title>Shark genomes provide insights into elasmobranch evolution and the origin of vertebrates.</title>
        <authorList>
            <person name="Hara Y"/>
            <person name="Yamaguchi K"/>
            <person name="Onimaru K"/>
            <person name="Kadota M"/>
            <person name="Koyanagi M"/>
            <person name="Keeley SD"/>
            <person name="Tatsumi K"/>
            <person name="Tanaka K"/>
            <person name="Motone F"/>
            <person name="Kageyama Y"/>
            <person name="Nozu R"/>
            <person name="Adachi N"/>
            <person name="Nishimura O"/>
            <person name="Nakagawa R"/>
            <person name="Tanegashima C"/>
            <person name="Kiyatake I"/>
            <person name="Matsumoto R"/>
            <person name="Murakumo K"/>
            <person name="Nishida K"/>
            <person name="Terakita A"/>
            <person name="Kuratani S"/>
            <person name="Sato K"/>
            <person name="Hyodo S Kuraku.S."/>
        </authorList>
    </citation>
    <scope>NUCLEOTIDE SEQUENCE [LARGE SCALE GENOMIC DNA]</scope>
</reference>
<dbReference type="Proteomes" id="UP000287033">
    <property type="component" value="Unassembled WGS sequence"/>
</dbReference>
<keyword evidence="3" id="KW-0716">Sensory transduction</keyword>
<evidence type="ECO:0000256" key="1">
    <source>
        <dbReference type="ARBA" id="ARBA00004141"/>
    </source>
</evidence>
<keyword evidence="13 16" id="KW-0807">Transducer</keyword>
<evidence type="ECO:0000256" key="16">
    <source>
        <dbReference type="RuleBase" id="RU000688"/>
    </source>
</evidence>
<dbReference type="GO" id="GO:0016020">
    <property type="term" value="C:membrane"/>
    <property type="evidence" value="ECO:0007669"/>
    <property type="project" value="UniProtKB-SubCell"/>
</dbReference>
<dbReference type="InterPro" id="IPR027430">
    <property type="entry name" value="Retinal_BS"/>
</dbReference>
<keyword evidence="10" id="KW-1015">Disulfide bond</keyword>
<dbReference type="InterPro" id="IPR050125">
    <property type="entry name" value="GPCR_opsins"/>
</dbReference>
<keyword evidence="20" id="KW-1185">Reference proteome</keyword>
<dbReference type="GO" id="GO:0007602">
    <property type="term" value="P:phototransduction"/>
    <property type="evidence" value="ECO:0007669"/>
    <property type="project" value="UniProtKB-KW"/>
</dbReference>
<feature type="transmembrane region" description="Helical" evidence="17">
    <location>
        <begin position="110"/>
        <end position="130"/>
    </location>
</feature>
<dbReference type="AlphaFoldDB" id="A0A401S7W5"/>
<evidence type="ECO:0000256" key="7">
    <source>
        <dbReference type="ARBA" id="ARBA00022991"/>
    </source>
</evidence>
<dbReference type="GO" id="GO:0004930">
    <property type="term" value="F:G protein-coupled receptor activity"/>
    <property type="evidence" value="ECO:0007669"/>
    <property type="project" value="UniProtKB-KW"/>
</dbReference>
<dbReference type="GO" id="GO:0009881">
    <property type="term" value="F:photoreceptor activity"/>
    <property type="evidence" value="ECO:0007669"/>
    <property type="project" value="UniProtKB-KW"/>
</dbReference>
<dbReference type="EMBL" id="BEZZ01000125">
    <property type="protein sequence ID" value="GCC26492.1"/>
    <property type="molecule type" value="Genomic_DNA"/>
</dbReference>
<feature type="transmembrane region" description="Helical" evidence="17">
    <location>
        <begin position="252"/>
        <end position="274"/>
    </location>
</feature>
<evidence type="ECO:0000256" key="4">
    <source>
        <dbReference type="ARBA" id="ARBA00022692"/>
    </source>
</evidence>
<keyword evidence="5" id="KW-0681">Retinal protein</keyword>
<keyword evidence="12" id="KW-0325">Glycoprotein</keyword>
<evidence type="ECO:0000256" key="11">
    <source>
        <dbReference type="ARBA" id="ARBA00023170"/>
    </source>
</evidence>
<protein>
    <recommendedName>
        <fullName evidence="15">Visual pigment-like receptor peropsin</fullName>
    </recommendedName>
</protein>
<dbReference type="STRING" id="137246.A0A401S7W5"/>
<sequence>MEDDLETLFGNATFNSTRDSTEMESKSVFSQREHNIVATYLITAGVLSLLSNIIVLIMFVKFKEFRTATNAIIANLAFTDIGVSAIGYPMSTASDLHGSWKFGYAGCQAYAALNIFFGMSSIGLLTVVAIDRYLMISKPDLGRKMTNVTYTTMITVAWVNGLFWALMPIMGWASYAPDPTGATCTINWRNNDSLFVSYTITVIAVNFVVPLSIMVFCYYNVSKTVKRFMHHDVLENLTLDWSDQLDVTKMSVVMIAMFLVAWSPYSIVCLWSSFGDPKFIPPAMAIVAPLFAKSSTFYNPCIYVIANKKFRRAIIAMVCCQTQQDLTISHTLPMTTSQAPLTELNSFI</sequence>
<evidence type="ECO:0000256" key="3">
    <source>
        <dbReference type="ARBA" id="ARBA00022606"/>
    </source>
</evidence>
<keyword evidence="2" id="KW-0600">Photoreceptor protein</keyword>
<dbReference type="OrthoDB" id="2105199at2759"/>
<dbReference type="InterPro" id="IPR002962">
    <property type="entry name" value="Peropsin"/>
</dbReference>
<keyword evidence="7" id="KW-0157">Chromophore</keyword>
<dbReference type="InterPro" id="IPR000276">
    <property type="entry name" value="GPCR_Rhodpsn"/>
</dbReference>
<dbReference type="FunFam" id="1.20.1070.10:FF:000169">
    <property type="entry name" value="Retinal pigment epithelium-derived rhodopsin homolog"/>
    <property type="match status" value="1"/>
</dbReference>
<dbReference type="PROSITE" id="PS00237">
    <property type="entry name" value="G_PROTEIN_RECEP_F1_1"/>
    <property type="match status" value="1"/>
</dbReference>
<evidence type="ECO:0000313" key="20">
    <source>
        <dbReference type="Proteomes" id="UP000287033"/>
    </source>
</evidence>